<reference evidence="2 3" key="1">
    <citation type="journal article" date="2019" name="Commun. Biol.">
        <title>The bagworm genome reveals a unique fibroin gene that provides high tensile strength.</title>
        <authorList>
            <person name="Kono N."/>
            <person name="Nakamura H."/>
            <person name="Ohtoshi R."/>
            <person name="Tomita M."/>
            <person name="Numata K."/>
            <person name="Arakawa K."/>
        </authorList>
    </citation>
    <scope>NUCLEOTIDE SEQUENCE [LARGE SCALE GENOMIC DNA]</scope>
</reference>
<evidence type="ECO:0000313" key="2">
    <source>
        <dbReference type="EMBL" id="GBP38493.1"/>
    </source>
</evidence>
<evidence type="ECO:0000313" key="3">
    <source>
        <dbReference type="Proteomes" id="UP000299102"/>
    </source>
</evidence>
<proteinExistence type="predicted"/>
<dbReference type="AlphaFoldDB" id="A0A4C1VIM0"/>
<feature type="region of interest" description="Disordered" evidence="1">
    <location>
        <begin position="56"/>
        <end position="83"/>
    </location>
</feature>
<dbReference type="EMBL" id="BGZK01000350">
    <property type="protein sequence ID" value="GBP38493.1"/>
    <property type="molecule type" value="Genomic_DNA"/>
</dbReference>
<name>A0A4C1VIM0_EUMVA</name>
<accession>A0A4C1VIM0</accession>
<evidence type="ECO:0000256" key="1">
    <source>
        <dbReference type="SAM" id="MobiDB-lite"/>
    </source>
</evidence>
<sequence>MITEQLMTWMAAQSTMPASDIHPRYEKGIMISDLKTPIGPPRNRIYRSWGRSGAQHAAAPAGTPNLLPRKVGKYNDLNRSDFS</sequence>
<comment type="caution">
    <text evidence="2">The sequence shown here is derived from an EMBL/GenBank/DDBJ whole genome shotgun (WGS) entry which is preliminary data.</text>
</comment>
<protein>
    <submittedName>
        <fullName evidence="2">Uncharacterized protein</fullName>
    </submittedName>
</protein>
<organism evidence="2 3">
    <name type="scientific">Eumeta variegata</name>
    <name type="common">Bagworm moth</name>
    <name type="synonym">Eumeta japonica</name>
    <dbReference type="NCBI Taxonomy" id="151549"/>
    <lineage>
        <taxon>Eukaryota</taxon>
        <taxon>Metazoa</taxon>
        <taxon>Ecdysozoa</taxon>
        <taxon>Arthropoda</taxon>
        <taxon>Hexapoda</taxon>
        <taxon>Insecta</taxon>
        <taxon>Pterygota</taxon>
        <taxon>Neoptera</taxon>
        <taxon>Endopterygota</taxon>
        <taxon>Lepidoptera</taxon>
        <taxon>Glossata</taxon>
        <taxon>Ditrysia</taxon>
        <taxon>Tineoidea</taxon>
        <taxon>Psychidae</taxon>
        <taxon>Oiketicinae</taxon>
        <taxon>Eumeta</taxon>
    </lineage>
</organism>
<gene>
    <name evidence="2" type="ORF">EVAR_95393_1</name>
</gene>
<dbReference type="Proteomes" id="UP000299102">
    <property type="component" value="Unassembled WGS sequence"/>
</dbReference>
<keyword evidence="3" id="KW-1185">Reference proteome</keyword>